<protein>
    <submittedName>
        <fullName evidence="1">Uncharacterized protein</fullName>
    </submittedName>
</protein>
<dbReference type="OrthoDB" id="6432034at2759"/>
<evidence type="ECO:0000313" key="2">
    <source>
        <dbReference type="Proteomes" id="UP000886998"/>
    </source>
</evidence>
<reference evidence="1" key="1">
    <citation type="submission" date="2020-08" db="EMBL/GenBank/DDBJ databases">
        <title>Multicomponent nature underlies the extraordinary mechanical properties of spider dragline silk.</title>
        <authorList>
            <person name="Kono N."/>
            <person name="Nakamura H."/>
            <person name="Mori M."/>
            <person name="Yoshida Y."/>
            <person name="Ohtoshi R."/>
            <person name="Malay A.D."/>
            <person name="Moran D.A.P."/>
            <person name="Tomita M."/>
            <person name="Numata K."/>
            <person name="Arakawa K."/>
        </authorList>
    </citation>
    <scope>NUCLEOTIDE SEQUENCE</scope>
</reference>
<sequence>MLSRHSCLPRNPSRALHSPRAATADIDCTVCSPVVVTAAPRLIPMRPLKQHLGGKQLADDDGIQHEVLLWMRQQPKEFYAAGIGALIK</sequence>
<dbReference type="Proteomes" id="UP000886998">
    <property type="component" value="Unassembled WGS sequence"/>
</dbReference>
<dbReference type="AlphaFoldDB" id="A0A8X6XWK0"/>
<gene>
    <name evidence="1" type="ORF">TNIN_3831</name>
</gene>
<evidence type="ECO:0000313" key="1">
    <source>
        <dbReference type="EMBL" id="GFY61583.1"/>
    </source>
</evidence>
<organism evidence="1 2">
    <name type="scientific">Trichonephila inaurata madagascariensis</name>
    <dbReference type="NCBI Taxonomy" id="2747483"/>
    <lineage>
        <taxon>Eukaryota</taxon>
        <taxon>Metazoa</taxon>
        <taxon>Ecdysozoa</taxon>
        <taxon>Arthropoda</taxon>
        <taxon>Chelicerata</taxon>
        <taxon>Arachnida</taxon>
        <taxon>Araneae</taxon>
        <taxon>Araneomorphae</taxon>
        <taxon>Entelegynae</taxon>
        <taxon>Araneoidea</taxon>
        <taxon>Nephilidae</taxon>
        <taxon>Trichonephila</taxon>
        <taxon>Trichonephila inaurata</taxon>
    </lineage>
</organism>
<keyword evidence="2" id="KW-1185">Reference proteome</keyword>
<comment type="caution">
    <text evidence="1">The sequence shown here is derived from an EMBL/GenBank/DDBJ whole genome shotgun (WGS) entry which is preliminary data.</text>
</comment>
<name>A0A8X6XWK0_9ARAC</name>
<proteinExistence type="predicted"/>
<dbReference type="EMBL" id="BMAV01013708">
    <property type="protein sequence ID" value="GFY61583.1"/>
    <property type="molecule type" value="Genomic_DNA"/>
</dbReference>
<accession>A0A8X6XWK0</accession>